<protein>
    <recommendedName>
        <fullName evidence="7">Integrase catalytic domain-containing protein</fullName>
    </recommendedName>
</protein>
<dbReference type="PANTHER" id="PTHR37984">
    <property type="entry name" value="PROTEIN CBG26694"/>
    <property type="match status" value="1"/>
</dbReference>
<dbReference type="GO" id="GO:0016787">
    <property type="term" value="F:hydrolase activity"/>
    <property type="evidence" value="ECO:0007669"/>
    <property type="project" value="UniProtKB-KW"/>
</dbReference>
<accession>A0ABD2W1R1</accession>
<gene>
    <name evidence="8" type="ORF">TKK_017621</name>
</gene>
<dbReference type="AlphaFoldDB" id="A0ABD2W1R1"/>
<dbReference type="PANTHER" id="PTHR37984:SF15">
    <property type="entry name" value="INTEGRASE CATALYTIC DOMAIN-CONTAINING PROTEIN"/>
    <property type="match status" value="1"/>
</dbReference>
<sequence>MLAIFEAIKYFQRILEGRSFTVLTDHRPLSFALEQKSVRFSPRLSRQLNFISRFDAKIVYTPGDESPVMDPLSRIDAITMATIFNSAQISAEQQKDDQFPHFRSKAKLKLHEVQAKVHRHNGAELGNFVTPGGRLYHVHLDIVKMPLHQGFKNCLTMIDRYTHWPQAVLIVNMSALTVAGAFYNGWISFFITPLIITTDQGAQFGGKLLAQLCKLVSAKYVHTSLYHPQSNSMVKHLHMTLKRIWFLARCFGSRESS</sequence>
<evidence type="ECO:0000256" key="4">
    <source>
        <dbReference type="ARBA" id="ARBA00022759"/>
    </source>
</evidence>
<dbReference type="InterPro" id="IPR041373">
    <property type="entry name" value="RT_RNaseH"/>
</dbReference>
<dbReference type="EMBL" id="JBJJXI010000141">
    <property type="protein sequence ID" value="KAL3387044.1"/>
    <property type="molecule type" value="Genomic_DNA"/>
</dbReference>
<dbReference type="GO" id="GO:0004519">
    <property type="term" value="F:endonuclease activity"/>
    <property type="evidence" value="ECO:0007669"/>
    <property type="project" value="UniProtKB-KW"/>
</dbReference>
<evidence type="ECO:0000313" key="9">
    <source>
        <dbReference type="Proteomes" id="UP001627154"/>
    </source>
</evidence>
<evidence type="ECO:0000256" key="2">
    <source>
        <dbReference type="ARBA" id="ARBA00022695"/>
    </source>
</evidence>
<dbReference type="InterPro" id="IPR050951">
    <property type="entry name" value="Retrovirus_Pol_polyprotein"/>
</dbReference>
<dbReference type="InterPro" id="IPR036397">
    <property type="entry name" value="RNaseH_sf"/>
</dbReference>
<organism evidence="8 9">
    <name type="scientific">Trichogramma kaykai</name>
    <dbReference type="NCBI Taxonomy" id="54128"/>
    <lineage>
        <taxon>Eukaryota</taxon>
        <taxon>Metazoa</taxon>
        <taxon>Ecdysozoa</taxon>
        <taxon>Arthropoda</taxon>
        <taxon>Hexapoda</taxon>
        <taxon>Insecta</taxon>
        <taxon>Pterygota</taxon>
        <taxon>Neoptera</taxon>
        <taxon>Endopterygota</taxon>
        <taxon>Hymenoptera</taxon>
        <taxon>Apocrita</taxon>
        <taxon>Proctotrupomorpha</taxon>
        <taxon>Chalcidoidea</taxon>
        <taxon>Trichogrammatidae</taxon>
        <taxon>Trichogramma</taxon>
    </lineage>
</organism>
<dbReference type="Pfam" id="PF00665">
    <property type="entry name" value="rve"/>
    <property type="match status" value="1"/>
</dbReference>
<dbReference type="GO" id="GO:0042575">
    <property type="term" value="C:DNA polymerase complex"/>
    <property type="evidence" value="ECO:0007669"/>
    <property type="project" value="UniProtKB-ARBA"/>
</dbReference>
<proteinExistence type="predicted"/>
<dbReference type="Gene3D" id="3.30.420.10">
    <property type="entry name" value="Ribonuclease H-like superfamily/Ribonuclease H"/>
    <property type="match status" value="1"/>
</dbReference>
<dbReference type="SUPFAM" id="SSF56672">
    <property type="entry name" value="DNA/RNA polymerases"/>
    <property type="match status" value="1"/>
</dbReference>
<keyword evidence="1" id="KW-0808">Transferase</keyword>
<dbReference type="InterPro" id="IPR001584">
    <property type="entry name" value="Integrase_cat-core"/>
</dbReference>
<dbReference type="InterPro" id="IPR043502">
    <property type="entry name" value="DNA/RNA_pol_sf"/>
</dbReference>
<dbReference type="PROSITE" id="PS50994">
    <property type="entry name" value="INTEGRASE"/>
    <property type="match status" value="1"/>
</dbReference>
<evidence type="ECO:0000256" key="3">
    <source>
        <dbReference type="ARBA" id="ARBA00022722"/>
    </source>
</evidence>
<reference evidence="8 9" key="1">
    <citation type="journal article" date="2024" name="bioRxiv">
        <title>A reference genome for Trichogramma kaykai: A tiny desert-dwelling parasitoid wasp with competing sex-ratio distorters.</title>
        <authorList>
            <person name="Culotta J."/>
            <person name="Lindsey A.R."/>
        </authorList>
    </citation>
    <scope>NUCLEOTIDE SEQUENCE [LARGE SCALE GENOMIC DNA]</scope>
    <source>
        <strain evidence="8 9">KSX58</strain>
    </source>
</reference>
<keyword evidence="4" id="KW-0255">Endonuclease</keyword>
<keyword evidence="2" id="KW-0548">Nucleotidyltransferase</keyword>
<feature type="domain" description="Integrase catalytic" evidence="7">
    <location>
        <begin position="127"/>
        <end position="257"/>
    </location>
</feature>
<evidence type="ECO:0000313" key="8">
    <source>
        <dbReference type="EMBL" id="KAL3387044.1"/>
    </source>
</evidence>
<dbReference type="Proteomes" id="UP001627154">
    <property type="component" value="Unassembled WGS sequence"/>
</dbReference>
<evidence type="ECO:0000256" key="5">
    <source>
        <dbReference type="ARBA" id="ARBA00022801"/>
    </source>
</evidence>
<keyword evidence="5" id="KW-0378">Hydrolase</keyword>
<dbReference type="Pfam" id="PF17917">
    <property type="entry name" value="RT_RNaseH"/>
    <property type="match status" value="1"/>
</dbReference>
<evidence type="ECO:0000259" key="7">
    <source>
        <dbReference type="PROSITE" id="PS50994"/>
    </source>
</evidence>
<evidence type="ECO:0000256" key="1">
    <source>
        <dbReference type="ARBA" id="ARBA00022679"/>
    </source>
</evidence>
<comment type="caution">
    <text evidence="8">The sequence shown here is derived from an EMBL/GenBank/DDBJ whole genome shotgun (WGS) entry which is preliminary data.</text>
</comment>
<dbReference type="SUPFAM" id="SSF53098">
    <property type="entry name" value="Ribonuclease H-like"/>
    <property type="match status" value="1"/>
</dbReference>
<name>A0ABD2W1R1_9HYME</name>
<dbReference type="GO" id="GO:0003964">
    <property type="term" value="F:RNA-directed DNA polymerase activity"/>
    <property type="evidence" value="ECO:0007669"/>
    <property type="project" value="UniProtKB-KW"/>
</dbReference>
<keyword evidence="9" id="KW-1185">Reference proteome</keyword>
<evidence type="ECO:0000256" key="6">
    <source>
        <dbReference type="ARBA" id="ARBA00022918"/>
    </source>
</evidence>
<dbReference type="InterPro" id="IPR012337">
    <property type="entry name" value="RNaseH-like_sf"/>
</dbReference>
<keyword evidence="3" id="KW-0540">Nuclease</keyword>
<keyword evidence="6" id="KW-0695">RNA-directed DNA polymerase</keyword>